<evidence type="ECO:0000256" key="5">
    <source>
        <dbReference type="ARBA" id="ARBA00009347"/>
    </source>
</evidence>
<feature type="domain" description="Acyl-CoA dehydrogenase/oxidase N-terminal" evidence="26">
    <location>
        <begin position="528"/>
        <end position="588"/>
    </location>
</feature>
<evidence type="ECO:0000256" key="21">
    <source>
        <dbReference type="ARBA" id="ARBA00049140"/>
    </source>
</evidence>
<evidence type="ECO:0000313" key="28">
    <source>
        <dbReference type="Proteomes" id="UP001314263"/>
    </source>
</evidence>
<evidence type="ECO:0000256" key="6">
    <source>
        <dbReference type="ARBA" id="ARBA00011738"/>
    </source>
</evidence>
<keyword evidence="8" id="KW-0274">FAD</keyword>
<dbReference type="GO" id="GO:0033539">
    <property type="term" value="P:fatty acid beta-oxidation using acyl-CoA dehydrogenase"/>
    <property type="evidence" value="ECO:0007669"/>
    <property type="project" value="TreeGrafter"/>
</dbReference>
<comment type="similarity">
    <text evidence="5">Belongs to the acyl-CoA dehydrogenase family.</text>
</comment>
<dbReference type="InterPro" id="IPR046373">
    <property type="entry name" value="Acyl-CoA_Oxase/DH_mid-dom_sf"/>
</dbReference>
<dbReference type="InterPro" id="IPR037069">
    <property type="entry name" value="AcylCoA_DH/ox_N_sf"/>
</dbReference>
<evidence type="ECO:0000256" key="2">
    <source>
        <dbReference type="ARBA" id="ARBA00004275"/>
    </source>
</evidence>
<sequence>MLDTGAALGSPGQAHTLAEDSLAKYLHHALEGFQVADGLRVQQFKHGQSNPTYLLQNGRRKYVLRKKPPGKVLASAHAVEREYQVLAALRDTDVPVPRALCLATDASIIGTPFYVMEHVQGRIFTDPSCPELCPADRRRVYQAFPATLAALHSVRPADVGLLSYGRAGGYAERQVWRWAQQYRTQLLGAPMPEMVSLIAWLQSHIPAEDADPTVTRISHGDFRLDNLVIHPTDPGRVLAILDWELSTLGHPFADLAYSAMPYHFPSGFEALPSLGDTLPEGIPTEAEYVATYCKARSIPPPDAQTWSFFMALSLFRAAAILAGVGARAKLGNASSDRAAVVGSDAVVQFIAQTALDIIETSSKGRLAQPQPSTEALCAREVPLSQSSPQRSQSSSSRGKQYRTLGAPNQSAASPGTSSPAETEAVIARAASHQSASTSQTDQQGSGLTPSRHVRKLQEQLSSFMKEHVYPAEHLLEELAQTEKRWTIHPRMEEMKALARAQGLWNLWISPHLAACMAEVVSGSADRALLGAGLSNLDYAFLSEQMGRVVFASEVFNCSAPDTGNMEVIARYGTLEQKREWLLPLLRGEIRSCFAMTEPAVASSDATNIQSSITRQSEGYVLSGRKWWASGAMDPRCRICIFMGKTDPSAPTHKQQSMILVPMASPGVTIVRPLTVYGYDDAPHGHAELLFEDVRVPEGAMLLGEGRGFEIAQGRLGPGRLHHCMRAIGMGERAIEAMVERGLQRTAFKRRIAEHGGFQQQLARARIRLDAARLTVLDAAHTLDLVGNKQARGKIAAAKVLAPSTVLEVLDTAIQAHGGGGVSDDFPLARLWAGARTLRIADGPDDVHLIAIARLELGKRVSKL</sequence>
<comment type="catalytic activity">
    <reaction evidence="18">
        <text>tetracosanoyl-CoA + oxidized [electron-transfer flavoprotein] + H(+) = (2E)-tetracosenoyl-CoA + reduced [electron-transfer flavoprotein]</text>
        <dbReference type="Rhea" id="RHEA:47232"/>
        <dbReference type="Rhea" id="RHEA-COMP:10685"/>
        <dbReference type="Rhea" id="RHEA-COMP:10686"/>
        <dbReference type="ChEBI" id="CHEBI:15378"/>
        <dbReference type="ChEBI" id="CHEBI:57692"/>
        <dbReference type="ChEBI" id="CHEBI:58307"/>
        <dbReference type="ChEBI" id="CHEBI:65052"/>
        <dbReference type="ChEBI" id="CHEBI:74693"/>
    </reaction>
    <physiologicalReaction direction="left-to-right" evidence="18">
        <dbReference type="Rhea" id="RHEA:47233"/>
    </physiologicalReaction>
</comment>
<dbReference type="PANTHER" id="PTHR48083:SF13">
    <property type="entry name" value="ACYL-COA DEHYDROGENASE FAMILY MEMBER 11"/>
    <property type="match status" value="1"/>
</dbReference>
<feature type="domain" description="Aminoglycoside phosphotransferase" evidence="24">
    <location>
        <begin position="41"/>
        <end position="266"/>
    </location>
</feature>
<comment type="subunit">
    <text evidence="6">Homodimer.</text>
</comment>
<organism evidence="27 28">
    <name type="scientific">Coccomyxa viridis</name>
    <dbReference type="NCBI Taxonomy" id="1274662"/>
    <lineage>
        <taxon>Eukaryota</taxon>
        <taxon>Viridiplantae</taxon>
        <taxon>Chlorophyta</taxon>
        <taxon>core chlorophytes</taxon>
        <taxon>Trebouxiophyceae</taxon>
        <taxon>Trebouxiophyceae incertae sedis</taxon>
        <taxon>Coccomyxaceae</taxon>
        <taxon>Coccomyxa</taxon>
    </lineage>
</organism>
<name>A0AAV1IGZ9_9CHLO</name>
<comment type="caution">
    <text evidence="27">The sequence shown here is derived from an EMBL/GenBank/DDBJ whole genome shotgun (WGS) entry which is preliminary data.</text>
</comment>
<dbReference type="InterPro" id="IPR009100">
    <property type="entry name" value="AcylCoA_DH/oxidase_NM_dom_sf"/>
</dbReference>
<comment type="cofactor">
    <cofactor evidence="1">
        <name>FAD</name>
        <dbReference type="ChEBI" id="CHEBI:57692"/>
    </cofactor>
</comment>
<dbReference type="InterPro" id="IPR041726">
    <property type="entry name" value="ACAD10_11_N"/>
</dbReference>
<dbReference type="PANTHER" id="PTHR48083">
    <property type="entry name" value="MEDIUM-CHAIN SPECIFIC ACYL-COA DEHYDROGENASE, MITOCHONDRIAL-RELATED"/>
    <property type="match status" value="1"/>
</dbReference>
<gene>
    <name evidence="27" type="ORF">CVIRNUC_009582</name>
</gene>
<comment type="subcellular location">
    <subcellularLocation>
        <location evidence="3">Mitochondrion membrane</location>
    </subcellularLocation>
    <subcellularLocation>
        <location evidence="2">Peroxisome</location>
    </subcellularLocation>
</comment>
<dbReference type="CDD" id="cd05154">
    <property type="entry name" value="ACAD10_11_N-like"/>
    <property type="match status" value="1"/>
</dbReference>
<comment type="function">
    <text evidence="15">Acyl-CoA dehydrogenase, that exhibits maximal activity towards saturated C22-CoA. Probably participates in beta-oxydation and energy production but could also play a role in the metabolism of specific fatty acids to control fatty acids composition of cellular lipids in brain.</text>
</comment>
<protein>
    <recommendedName>
        <fullName evidence="14">Acyl-CoA dehydrogenase family member 11</fullName>
    </recommendedName>
</protein>
<accession>A0AAV1IGZ9</accession>
<evidence type="ECO:0000256" key="13">
    <source>
        <dbReference type="ARBA" id="ARBA00023140"/>
    </source>
</evidence>
<evidence type="ECO:0000256" key="3">
    <source>
        <dbReference type="ARBA" id="ARBA00004325"/>
    </source>
</evidence>
<evidence type="ECO:0000256" key="17">
    <source>
        <dbReference type="ARBA" id="ARBA00048020"/>
    </source>
</evidence>
<dbReference type="InterPro" id="IPR036250">
    <property type="entry name" value="AcylCo_DH-like_C"/>
</dbReference>
<comment type="pathway">
    <text evidence="4">Lipid metabolism; fatty acid beta-oxidation.</text>
</comment>
<feature type="region of interest" description="Disordered" evidence="22">
    <location>
        <begin position="381"/>
        <end position="450"/>
    </location>
</feature>
<evidence type="ECO:0000256" key="1">
    <source>
        <dbReference type="ARBA" id="ARBA00001974"/>
    </source>
</evidence>
<evidence type="ECO:0000259" key="25">
    <source>
        <dbReference type="Pfam" id="PF02770"/>
    </source>
</evidence>
<feature type="compositionally biased region" description="Low complexity" evidence="22">
    <location>
        <begin position="384"/>
        <end position="397"/>
    </location>
</feature>
<evidence type="ECO:0000259" key="26">
    <source>
        <dbReference type="Pfam" id="PF02771"/>
    </source>
</evidence>
<dbReference type="GO" id="GO:0005777">
    <property type="term" value="C:peroxisome"/>
    <property type="evidence" value="ECO:0007669"/>
    <property type="project" value="UniProtKB-SubCell"/>
</dbReference>
<keyword evidence="28" id="KW-1185">Reference proteome</keyword>
<dbReference type="Pfam" id="PF02771">
    <property type="entry name" value="Acyl-CoA_dh_N"/>
    <property type="match status" value="1"/>
</dbReference>
<comment type="catalytic activity">
    <reaction evidence="17">
        <text>docosanoyl-CoA + oxidized [electron-transfer flavoprotein] + H(+) = (2E)-docosenoyl-CoA + reduced [electron-transfer flavoprotein]</text>
        <dbReference type="Rhea" id="RHEA:47228"/>
        <dbReference type="Rhea" id="RHEA-COMP:10685"/>
        <dbReference type="Rhea" id="RHEA-COMP:10686"/>
        <dbReference type="ChEBI" id="CHEBI:15378"/>
        <dbReference type="ChEBI" id="CHEBI:57692"/>
        <dbReference type="ChEBI" id="CHEBI:58307"/>
        <dbReference type="ChEBI" id="CHEBI:65059"/>
        <dbReference type="ChEBI" id="CHEBI:74692"/>
    </reaction>
    <physiologicalReaction direction="left-to-right" evidence="17">
        <dbReference type="Rhea" id="RHEA:47229"/>
    </physiologicalReaction>
</comment>
<dbReference type="EMBL" id="CAUYUE010000014">
    <property type="protein sequence ID" value="CAK0786369.1"/>
    <property type="molecule type" value="Genomic_DNA"/>
</dbReference>
<evidence type="ECO:0000256" key="19">
    <source>
        <dbReference type="ARBA" id="ARBA00048395"/>
    </source>
</evidence>
<dbReference type="InterPro" id="IPR011009">
    <property type="entry name" value="Kinase-like_dom_sf"/>
</dbReference>
<comment type="catalytic activity">
    <reaction evidence="16">
        <text>a 2,3-saturated acyl-CoA + oxidized [electron-transfer flavoprotein] + H(+) = a (2E)-enoyl-CoA + reduced [electron-transfer flavoprotein]</text>
        <dbReference type="Rhea" id="RHEA:44704"/>
        <dbReference type="Rhea" id="RHEA-COMP:10685"/>
        <dbReference type="Rhea" id="RHEA-COMP:10686"/>
        <dbReference type="ChEBI" id="CHEBI:15378"/>
        <dbReference type="ChEBI" id="CHEBI:57692"/>
        <dbReference type="ChEBI" id="CHEBI:58307"/>
        <dbReference type="ChEBI" id="CHEBI:58856"/>
        <dbReference type="ChEBI" id="CHEBI:65111"/>
    </reaction>
    <physiologicalReaction direction="left-to-right" evidence="16">
        <dbReference type="Rhea" id="RHEA:44705"/>
    </physiologicalReaction>
</comment>
<evidence type="ECO:0000256" key="20">
    <source>
        <dbReference type="ARBA" id="ARBA00048399"/>
    </source>
</evidence>
<dbReference type="InterPro" id="IPR050741">
    <property type="entry name" value="Acyl-CoA_dehydrogenase"/>
</dbReference>
<dbReference type="FunFam" id="2.40.110.10:FF:000002">
    <property type="entry name" value="Acyl-CoA dehydrogenase fadE12"/>
    <property type="match status" value="1"/>
</dbReference>
<keyword evidence="12" id="KW-0472">Membrane</keyword>
<keyword evidence="13" id="KW-0576">Peroxisome</keyword>
<comment type="catalytic activity">
    <reaction evidence="20">
        <text>hexacosanoyl-CoA + oxidized [electron-transfer flavoprotein] + H(+) = (2E)-hexacosenoyl-CoA + reduced [electron-transfer flavoprotein]</text>
        <dbReference type="Rhea" id="RHEA:48216"/>
        <dbReference type="Rhea" id="RHEA-COMP:10685"/>
        <dbReference type="Rhea" id="RHEA-COMP:10686"/>
        <dbReference type="ChEBI" id="CHEBI:15378"/>
        <dbReference type="ChEBI" id="CHEBI:57692"/>
        <dbReference type="ChEBI" id="CHEBI:58307"/>
        <dbReference type="ChEBI" id="CHEBI:64868"/>
        <dbReference type="ChEBI" id="CHEBI:74281"/>
    </reaction>
    <physiologicalReaction direction="left-to-right" evidence="20">
        <dbReference type="Rhea" id="RHEA:48217"/>
    </physiologicalReaction>
</comment>
<dbReference type="Gene3D" id="3.30.200.20">
    <property type="entry name" value="Phosphorylase Kinase, domain 1"/>
    <property type="match status" value="1"/>
</dbReference>
<evidence type="ECO:0000256" key="15">
    <source>
        <dbReference type="ARBA" id="ARBA00046026"/>
    </source>
</evidence>
<evidence type="ECO:0000313" key="27">
    <source>
        <dbReference type="EMBL" id="CAK0786369.1"/>
    </source>
</evidence>
<evidence type="ECO:0000256" key="18">
    <source>
        <dbReference type="ARBA" id="ARBA00048086"/>
    </source>
</evidence>
<dbReference type="Proteomes" id="UP001314263">
    <property type="component" value="Unassembled WGS sequence"/>
</dbReference>
<evidence type="ECO:0000256" key="16">
    <source>
        <dbReference type="ARBA" id="ARBA00047443"/>
    </source>
</evidence>
<dbReference type="Pfam" id="PF00441">
    <property type="entry name" value="Acyl-CoA_dh_1"/>
    <property type="match status" value="1"/>
</dbReference>
<dbReference type="GO" id="GO:0003995">
    <property type="term" value="F:acyl-CoA dehydrogenase activity"/>
    <property type="evidence" value="ECO:0007669"/>
    <property type="project" value="TreeGrafter"/>
</dbReference>
<evidence type="ECO:0000256" key="12">
    <source>
        <dbReference type="ARBA" id="ARBA00023136"/>
    </source>
</evidence>
<dbReference type="GO" id="GO:0031966">
    <property type="term" value="C:mitochondrial membrane"/>
    <property type="evidence" value="ECO:0007669"/>
    <property type="project" value="UniProtKB-SubCell"/>
</dbReference>
<evidence type="ECO:0000256" key="4">
    <source>
        <dbReference type="ARBA" id="ARBA00005005"/>
    </source>
</evidence>
<keyword evidence="7" id="KW-0285">Flavoprotein</keyword>
<reference evidence="27 28" key="1">
    <citation type="submission" date="2023-10" db="EMBL/GenBank/DDBJ databases">
        <authorList>
            <person name="Maclean D."/>
            <person name="Macfadyen A."/>
        </authorList>
    </citation>
    <scope>NUCLEOTIDE SEQUENCE [LARGE SCALE GENOMIC DNA]</scope>
</reference>
<keyword evidence="11" id="KW-0443">Lipid metabolism</keyword>
<dbReference type="Gene3D" id="1.10.540.10">
    <property type="entry name" value="Acyl-CoA dehydrogenase/oxidase, N-terminal domain"/>
    <property type="match status" value="1"/>
</dbReference>
<dbReference type="InterPro" id="IPR013786">
    <property type="entry name" value="AcylCoA_DH/ox_N"/>
</dbReference>
<dbReference type="SUPFAM" id="SSF56112">
    <property type="entry name" value="Protein kinase-like (PK-like)"/>
    <property type="match status" value="1"/>
</dbReference>
<keyword evidence="9" id="KW-0276">Fatty acid metabolism</keyword>
<evidence type="ECO:0000256" key="9">
    <source>
        <dbReference type="ARBA" id="ARBA00022832"/>
    </source>
</evidence>
<comment type="catalytic activity">
    <reaction evidence="21">
        <text>eicosanoyl-CoA + oxidized [electron-transfer flavoprotein] + H(+) = (2E)-eicosenoyl-CoA + reduced [electron-transfer flavoprotein]</text>
        <dbReference type="Rhea" id="RHEA:47236"/>
        <dbReference type="Rhea" id="RHEA-COMP:10685"/>
        <dbReference type="Rhea" id="RHEA-COMP:10686"/>
        <dbReference type="ChEBI" id="CHEBI:15378"/>
        <dbReference type="ChEBI" id="CHEBI:57380"/>
        <dbReference type="ChEBI" id="CHEBI:57692"/>
        <dbReference type="ChEBI" id="CHEBI:58307"/>
        <dbReference type="ChEBI" id="CHEBI:74691"/>
    </reaction>
    <physiologicalReaction direction="left-to-right" evidence="21">
        <dbReference type="Rhea" id="RHEA:47237"/>
    </physiologicalReaction>
</comment>
<dbReference type="InterPro" id="IPR002575">
    <property type="entry name" value="Aminoglycoside_PTrfase"/>
</dbReference>
<evidence type="ECO:0000256" key="11">
    <source>
        <dbReference type="ARBA" id="ARBA00023098"/>
    </source>
</evidence>
<dbReference type="SUPFAM" id="SSF47203">
    <property type="entry name" value="Acyl-CoA dehydrogenase C-terminal domain-like"/>
    <property type="match status" value="1"/>
</dbReference>
<dbReference type="Gene3D" id="2.40.110.10">
    <property type="entry name" value="Butyryl-CoA Dehydrogenase, subunit A, domain 2"/>
    <property type="match status" value="1"/>
</dbReference>
<dbReference type="Pfam" id="PF01636">
    <property type="entry name" value="APH"/>
    <property type="match status" value="1"/>
</dbReference>
<dbReference type="InterPro" id="IPR009075">
    <property type="entry name" value="AcylCo_DH/oxidase_C"/>
</dbReference>
<dbReference type="Pfam" id="PF02770">
    <property type="entry name" value="Acyl-CoA_dh_M"/>
    <property type="match status" value="1"/>
</dbReference>
<dbReference type="SUPFAM" id="SSF56645">
    <property type="entry name" value="Acyl-CoA dehydrogenase NM domain-like"/>
    <property type="match status" value="1"/>
</dbReference>
<evidence type="ECO:0000256" key="22">
    <source>
        <dbReference type="SAM" id="MobiDB-lite"/>
    </source>
</evidence>
<keyword evidence="10" id="KW-0560">Oxidoreductase</keyword>
<feature type="compositionally biased region" description="Low complexity" evidence="22">
    <location>
        <begin position="427"/>
        <end position="443"/>
    </location>
</feature>
<evidence type="ECO:0000256" key="10">
    <source>
        <dbReference type="ARBA" id="ARBA00023002"/>
    </source>
</evidence>
<dbReference type="Gene3D" id="1.20.140.10">
    <property type="entry name" value="Butyryl-CoA Dehydrogenase, subunit A, domain 3"/>
    <property type="match status" value="1"/>
</dbReference>
<evidence type="ECO:0000256" key="7">
    <source>
        <dbReference type="ARBA" id="ARBA00022630"/>
    </source>
</evidence>
<dbReference type="Gene3D" id="3.90.1200.10">
    <property type="match status" value="1"/>
</dbReference>
<evidence type="ECO:0000259" key="23">
    <source>
        <dbReference type="Pfam" id="PF00441"/>
    </source>
</evidence>
<comment type="catalytic activity">
    <reaction evidence="19">
        <text>tricosanoyl-CoA + oxidized [electron-transfer flavoprotein] + H(+) = (2E)-tricosenoyl-CoA + reduced [electron-transfer flavoprotein]</text>
        <dbReference type="Rhea" id="RHEA:48220"/>
        <dbReference type="Rhea" id="RHEA-COMP:10685"/>
        <dbReference type="Rhea" id="RHEA-COMP:10686"/>
        <dbReference type="ChEBI" id="CHEBI:15378"/>
        <dbReference type="ChEBI" id="CHEBI:57692"/>
        <dbReference type="ChEBI" id="CHEBI:58307"/>
        <dbReference type="ChEBI" id="CHEBI:90118"/>
        <dbReference type="ChEBI" id="CHEBI:90119"/>
    </reaction>
    <physiologicalReaction direction="left-to-right" evidence="19">
        <dbReference type="Rhea" id="RHEA:48221"/>
    </physiologicalReaction>
</comment>
<feature type="domain" description="Acyl-CoA oxidase/dehydrogenase middle" evidence="25">
    <location>
        <begin position="592"/>
        <end position="693"/>
    </location>
</feature>
<evidence type="ECO:0000256" key="8">
    <source>
        <dbReference type="ARBA" id="ARBA00022827"/>
    </source>
</evidence>
<dbReference type="InterPro" id="IPR006091">
    <property type="entry name" value="Acyl-CoA_Oxase/DH_mid-dom"/>
</dbReference>
<feature type="domain" description="Acyl-CoA dehydrogenase/oxidase C-terminal" evidence="23">
    <location>
        <begin position="705"/>
        <end position="853"/>
    </location>
</feature>
<evidence type="ECO:0000256" key="14">
    <source>
        <dbReference type="ARBA" id="ARBA00040622"/>
    </source>
</evidence>
<dbReference type="AlphaFoldDB" id="A0AAV1IGZ9"/>
<dbReference type="GO" id="GO:0050660">
    <property type="term" value="F:flavin adenine dinucleotide binding"/>
    <property type="evidence" value="ECO:0007669"/>
    <property type="project" value="InterPro"/>
</dbReference>
<proteinExistence type="inferred from homology"/>
<feature type="compositionally biased region" description="Polar residues" evidence="22">
    <location>
        <begin position="406"/>
        <end position="420"/>
    </location>
</feature>
<evidence type="ECO:0000259" key="24">
    <source>
        <dbReference type="Pfam" id="PF01636"/>
    </source>
</evidence>